<keyword evidence="5 11" id="KW-1133">Transmembrane helix</keyword>
<keyword evidence="2" id="KW-1003">Cell membrane</keyword>
<name>A0A3Q4BW90_MOLML</name>
<dbReference type="GO" id="GO:0007166">
    <property type="term" value="P:cell surface receptor signaling pathway"/>
    <property type="evidence" value="ECO:0007669"/>
    <property type="project" value="TreeGrafter"/>
</dbReference>
<reference evidence="13" key="1">
    <citation type="submission" date="2025-08" db="UniProtKB">
        <authorList>
            <consortium name="Ensembl"/>
        </authorList>
    </citation>
    <scope>IDENTIFICATION</scope>
</reference>
<evidence type="ECO:0000256" key="10">
    <source>
        <dbReference type="ARBA" id="ARBA00023319"/>
    </source>
</evidence>
<dbReference type="AlphaFoldDB" id="A0A3Q4BW90"/>
<dbReference type="GO" id="GO:0042102">
    <property type="term" value="P:positive regulation of T cell proliferation"/>
    <property type="evidence" value="ECO:0007669"/>
    <property type="project" value="TreeGrafter"/>
</dbReference>
<keyword evidence="14" id="KW-1185">Reference proteome</keyword>
<dbReference type="InterPro" id="IPR051713">
    <property type="entry name" value="T-cell_Activation_Regulation"/>
</dbReference>
<evidence type="ECO:0000313" key="13">
    <source>
        <dbReference type="Ensembl" id="ENSMMOP00000026317.1"/>
    </source>
</evidence>
<dbReference type="OMA" id="IDICRRP"/>
<evidence type="ECO:0000256" key="4">
    <source>
        <dbReference type="ARBA" id="ARBA00022729"/>
    </source>
</evidence>
<keyword evidence="7" id="KW-1015">Disulfide bond</keyword>
<dbReference type="InterPro" id="IPR003599">
    <property type="entry name" value="Ig_sub"/>
</dbReference>
<dbReference type="GO" id="GO:0042130">
    <property type="term" value="P:negative regulation of T cell proliferation"/>
    <property type="evidence" value="ECO:0007669"/>
    <property type="project" value="TreeGrafter"/>
</dbReference>
<evidence type="ECO:0000313" key="14">
    <source>
        <dbReference type="Proteomes" id="UP000261620"/>
    </source>
</evidence>
<evidence type="ECO:0000256" key="5">
    <source>
        <dbReference type="ARBA" id="ARBA00022989"/>
    </source>
</evidence>
<keyword evidence="4" id="KW-0732">Signal</keyword>
<keyword evidence="10" id="KW-0393">Immunoglobulin domain</keyword>
<sequence length="172" mass="19235">MYFCIDICRRPSAATVVKEGSEFILSCSSPNKDLRPELFDWKKDGHIDVFMYDAGDHYNNGRIGQDPRFRERVSHFPDELKDGNASIKISNAEIDDSGTYTCDLPRLRPNSPTLNSIEVIVGELFPCLCCVSGKVCEDSSQIWLLVISPLTGILALLVLLMCIKILCSIGRF</sequence>
<dbReference type="SUPFAM" id="SSF48726">
    <property type="entry name" value="Immunoglobulin"/>
    <property type="match status" value="1"/>
</dbReference>
<dbReference type="PROSITE" id="PS50835">
    <property type="entry name" value="IG_LIKE"/>
    <property type="match status" value="1"/>
</dbReference>
<dbReference type="GO" id="GO:0006955">
    <property type="term" value="P:immune response"/>
    <property type="evidence" value="ECO:0007669"/>
    <property type="project" value="TreeGrafter"/>
</dbReference>
<keyword evidence="3 11" id="KW-0812">Transmembrane</keyword>
<dbReference type="InterPro" id="IPR013106">
    <property type="entry name" value="Ig_V-set"/>
</dbReference>
<evidence type="ECO:0000256" key="7">
    <source>
        <dbReference type="ARBA" id="ARBA00023157"/>
    </source>
</evidence>
<dbReference type="STRING" id="94237.ENSMMOP00000026317"/>
<protein>
    <recommendedName>
        <fullName evidence="12">Ig-like domain-containing protein</fullName>
    </recommendedName>
</protein>
<dbReference type="Gene3D" id="2.60.40.10">
    <property type="entry name" value="Immunoglobulins"/>
    <property type="match status" value="1"/>
</dbReference>
<dbReference type="GO" id="GO:0031295">
    <property type="term" value="P:T cell costimulation"/>
    <property type="evidence" value="ECO:0007669"/>
    <property type="project" value="TreeGrafter"/>
</dbReference>
<feature type="transmembrane region" description="Helical" evidence="11">
    <location>
        <begin position="142"/>
        <end position="167"/>
    </location>
</feature>
<dbReference type="InterPro" id="IPR007110">
    <property type="entry name" value="Ig-like_dom"/>
</dbReference>
<dbReference type="SMART" id="SM00409">
    <property type="entry name" value="IG"/>
    <property type="match status" value="1"/>
</dbReference>
<dbReference type="Ensembl" id="ENSMMOT00000026761.1">
    <property type="protein sequence ID" value="ENSMMOP00000026317.1"/>
    <property type="gene ID" value="ENSMMOG00000019949.1"/>
</dbReference>
<dbReference type="Pfam" id="PF07686">
    <property type="entry name" value="V-set"/>
    <property type="match status" value="1"/>
</dbReference>
<evidence type="ECO:0000256" key="3">
    <source>
        <dbReference type="ARBA" id="ARBA00022692"/>
    </source>
</evidence>
<evidence type="ECO:0000256" key="2">
    <source>
        <dbReference type="ARBA" id="ARBA00022475"/>
    </source>
</evidence>
<keyword evidence="6 11" id="KW-0472">Membrane</keyword>
<dbReference type="InterPro" id="IPR013783">
    <property type="entry name" value="Ig-like_fold"/>
</dbReference>
<evidence type="ECO:0000256" key="9">
    <source>
        <dbReference type="ARBA" id="ARBA00023180"/>
    </source>
</evidence>
<dbReference type="PANTHER" id="PTHR25466:SF9">
    <property type="entry name" value="FIBRONECTIN TYPE-III DOMAIN-CONTAINING PROTEIN"/>
    <property type="match status" value="1"/>
</dbReference>
<dbReference type="GO" id="GO:0009897">
    <property type="term" value="C:external side of plasma membrane"/>
    <property type="evidence" value="ECO:0007669"/>
    <property type="project" value="TreeGrafter"/>
</dbReference>
<evidence type="ECO:0000256" key="6">
    <source>
        <dbReference type="ARBA" id="ARBA00023136"/>
    </source>
</evidence>
<feature type="domain" description="Ig-like" evidence="12">
    <location>
        <begin position="1"/>
        <end position="115"/>
    </location>
</feature>
<organism evidence="13 14">
    <name type="scientific">Mola mola</name>
    <name type="common">Ocean sunfish</name>
    <name type="synonym">Tetraodon mola</name>
    <dbReference type="NCBI Taxonomy" id="94237"/>
    <lineage>
        <taxon>Eukaryota</taxon>
        <taxon>Metazoa</taxon>
        <taxon>Chordata</taxon>
        <taxon>Craniata</taxon>
        <taxon>Vertebrata</taxon>
        <taxon>Euteleostomi</taxon>
        <taxon>Actinopterygii</taxon>
        <taxon>Neopterygii</taxon>
        <taxon>Teleostei</taxon>
        <taxon>Neoteleostei</taxon>
        <taxon>Acanthomorphata</taxon>
        <taxon>Eupercaria</taxon>
        <taxon>Tetraodontiformes</taxon>
        <taxon>Molidae</taxon>
        <taxon>Mola</taxon>
    </lineage>
</organism>
<dbReference type="GO" id="GO:0071222">
    <property type="term" value="P:cellular response to lipopolysaccharide"/>
    <property type="evidence" value="ECO:0007669"/>
    <property type="project" value="TreeGrafter"/>
</dbReference>
<accession>A0A3Q4BW90</accession>
<evidence type="ECO:0000256" key="8">
    <source>
        <dbReference type="ARBA" id="ARBA00023170"/>
    </source>
</evidence>
<keyword evidence="8" id="KW-0675">Receptor</keyword>
<dbReference type="InterPro" id="IPR036179">
    <property type="entry name" value="Ig-like_dom_sf"/>
</dbReference>
<keyword evidence="9" id="KW-0325">Glycoprotein</keyword>
<dbReference type="Proteomes" id="UP000261620">
    <property type="component" value="Unplaced"/>
</dbReference>
<evidence type="ECO:0000256" key="1">
    <source>
        <dbReference type="ARBA" id="ARBA00004251"/>
    </source>
</evidence>
<reference evidence="13" key="2">
    <citation type="submission" date="2025-09" db="UniProtKB">
        <authorList>
            <consortium name="Ensembl"/>
        </authorList>
    </citation>
    <scope>IDENTIFICATION</scope>
</reference>
<dbReference type="PANTHER" id="PTHR25466">
    <property type="entry name" value="T-LYMPHOCYTE ACTIVATION ANTIGEN"/>
    <property type="match status" value="1"/>
</dbReference>
<comment type="subcellular location">
    <subcellularLocation>
        <location evidence="1">Cell membrane</location>
        <topology evidence="1">Single-pass type I membrane protein</topology>
    </subcellularLocation>
</comment>
<evidence type="ECO:0000259" key="12">
    <source>
        <dbReference type="PROSITE" id="PS50835"/>
    </source>
</evidence>
<evidence type="ECO:0000256" key="11">
    <source>
        <dbReference type="SAM" id="Phobius"/>
    </source>
</evidence>
<proteinExistence type="predicted"/>